<evidence type="ECO:0000256" key="9">
    <source>
        <dbReference type="ARBA" id="ARBA00023136"/>
    </source>
</evidence>
<dbReference type="Pfam" id="PF00430">
    <property type="entry name" value="ATP-synt_B"/>
    <property type="match status" value="1"/>
</dbReference>
<dbReference type="STRING" id="1048205.AB852_14905"/>
<dbReference type="GO" id="GO:0046933">
    <property type="term" value="F:proton-transporting ATP synthase activity, rotational mechanism"/>
    <property type="evidence" value="ECO:0007669"/>
    <property type="project" value="UniProtKB-UniRule"/>
</dbReference>
<dbReference type="InterPro" id="IPR050059">
    <property type="entry name" value="ATP_synthase_B_chain"/>
</dbReference>
<proteinExistence type="inferred from homology"/>
<evidence type="ECO:0000256" key="7">
    <source>
        <dbReference type="ARBA" id="ARBA00022989"/>
    </source>
</evidence>
<dbReference type="HAMAP" id="MF_01398">
    <property type="entry name" value="ATP_synth_b_bprime"/>
    <property type="match status" value="1"/>
</dbReference>
<evidence type="ECO:0000256" key="5">
    <source>
        <dbReference type="ARBA" id="ARBA00022692"/>
    </source>
</evidence>
<dbReference type="GO" id="GO:0045259">
    <property type="term" value="C:proton-transporting ATP synthase complex"/>
    <property type="evidence" value="ECO:0007669"/>
    <property type="project" value="UniProtKB-KW"/>
</dbReference>
<dbReference type="InterPro" id="IPR028987">
    <property type="entry name" value="ATP_synth_B-like_membr_sf"/>
</dbReference>
<keyword evidence="8 13" id="KW-0406">Ion transport</keyword>
<evidence type="ECO:0000256" key="6">
    <source>
        <dbReference type="ARBA" id="ARBA00022781"/>
    </source>
</evidence>
<protein>
    <recommendedName>
        <fullName evidence="13">ATP synthase subunit b</fullName>
    </recommendedName>
    <alternativeName>
        <fullName evidence="13">ATP synthase F(0) sector subunit b</fullName>
    </alternativeName>
    <alternativeName>
        <fullName evidence="13">ATPase subunit I</fullName>
    </alternativeName>
    <alternativeName>
        <fullName evidence="13">F-type ATPase subunit b</fullName>
        <shortName evidence="13">F-ATPase subunit b</shortName>
    </alternativeName>
</protein>
<keyword evidence="15" id="KW-0175">Coiled coil</keyword>
<feature type="coiled-coil region" evidence="15">
    <location>
        <begin position="44"/>
        <end position="82"/>
    </location>
</feature>
<comment type="function">
    <text evidence="11 13">F(1)F(0) ATP synthase produces ATP from ADP in the presence of a proton or sodium gradient. F-type ATPases consist of two structural domains, F(1) containing the extramembraneous catalytic core and F(0) containing the membrane proton channel, linked together by a central stalk and a peripheral stalk. During catalysis, ATP synthesis in the catalytic domain of F(1) is coupled via a rotary mechanism of the central stalk subunits to proton translocation.</text>
</comment>
<dbReference type="CDD" id="cd06503">
    <property type="entry name" value="ATP-synt_Fo_b"/>
    <property type="match status" value="1"/>
</dbReference>
<comment type="function">
    <text evidence="13">Component of the F(0) channel, it forms part of the peripheral stalk, linking F(1) to F(0).</text>
</comment>
<dbReference type="EMBL" id="LFBV01000003">
    <property type="protein sequence ID" value="OKH93968.1"/>
    <property type="molecule type" value="Genomic_DNA"/>
</dbReference>
<evidence type="ECO:0000256" key="14">
    <source>
        <dbReference type="RuleBase" id="RU003848"/>
    </source>
</evidence>
<gene>
    <name evidence="13" type="primary">atpF</name>
    <name evidence="16" type="ORF">AB852_14905</name>
</gene>
<accession>A0A1Q4V7Z2</accession>
<evidence type="ECO:0000256" key="8">
    <source>
        <dbReference type="ARBA" id="ARBA00023065"/>
    </source>
</evidence>
<keyword evidence="10 13" id="KW-0066">ATP synthesis</keyword>
<feature type="transmembrane region" description="Helical" evidence="13">
    <location>
        <begin position="12"/>
        <end position="30"/>
    </location>
</feature>
<dbReference type="InterPro" id="IPR002146">
    <property type="entry name" value="ATP_synth_b/b'su_bac/chlpt"/>
</dbReference>
<keyword evidence="9 13" id="KW-0472">Membrane</keyword>
<dbReference type="AlphaFoldDB" id="A0A1Q4V7Z2"/>
<dbReference type="Proteomes" id="UP000186455">
    <property type="component" value="Unassembled WGS sequence"/>
</dbReference>
<comment type="caution">
    <text evidence="16">The sequence shown here is derived from an EMBL/GenBank/DDBJ whole genome shotgun (WGS) entry which is preliminary data.</text>
</comment>
<keyword evidence="17" id="KW-1185">Reference proteome</keyword>
<evidence type="ECO:0000256" key="13">
    <source>
        <dbReference type="HAMAP-Rule" id="MF_01398"/>
    </source>
</evidence>
<evidence type="ECO:0000256" key="10">
    <source>
        <dbReference type="ARBA" id="ARBA00023310"/>
    </source>
</evidence>
<dbReference type="RefSeq" id="WP_073788327.1">
    <property type="nucleotide sequence ID" value="NZ_JBITDR010000004.1"/>
</dbReference>
<dbReference type="GO" id="GO:0005886">
    <property type="term" value="C:plasma membrane"/>
    <property type="evidence" value="ECO:0007669"/>
    <property type="project" value="UniProtKB-SubCell"/>
</dbReference>
<dbReference type="PANTHER" id="PTHR33445:SF1">
    <property type="entry name" value="ATP SYNTHASE SUBUNIT B"/>
    <property type="match status" value="1"/>
</dbReference>
<comment type="subunit">
    <text evidence="12 13">F-type ATPases have 2 components, F(1) - the catalytic core - and F(0) - the membrane proton channel. F(1) has five subunits: alpha(3), beta(3), gamma(1), delta(1), epsilon(1). F(0) has three main subunits: a(1), b(2) and c(10-14). The alpha and beta chains form an alternating ring which encloses part of the gamma chain. F(1) is attached to F(0) by a central stalk formed by the gamma and epsilon chains, while a peripheral stalk is formed by the delta and b chains.</text>
</comment>
<evidence type="ECO:0000256" key="15">
    <source>
        <dbReference type="SAM" id="Coils"/>
    </source>
</evidence>
<evidence type="ECO:0000256" key="11">
    <source>
        <dbReference type="ARBA" id="ARBA00025198"/>
    </source>
</evidence>
<keyword evidence="5 13" id="KW-0812">Transmembrane</keyword>
<comment type="subcellular location">
    <subcellularLocation>
        <location evidence="1 13">Cell membrane</location>
        <topology evidence="1 13">Single-pass membrane protein</topology>
    </subcellularLocation>
</comment>
<dbReference type="GO" id="GO:0046961">
    <property type="term" value="F:proton-transporting ATPase activity, rotational mechanism"/>
    <property type="evidence" value="ECO:0007669"/>
    <property type="project" value="TreeGrafter"/>
</dbReference>
<organism evidence="16 17">
    <name type="scientific">Streptomyces uncialis</name>
    <dbReference type="NCBI Taxonomy" id="1048205"/>
    <lineage>
        <taxon>Bacteria</taxon>
        <taxon>Bacillati</taxon>
        <taxon>Actinomycetota</taxon>
        <taxon>Actinomycetes</taxon>
        <taxon>Kitasatosporales</taxon>
        <taxon>Streptomycetaceae</taxon>
        <taxon>Streptomyces</taxon>
    </lineage>
</organism>
<keyword evidence="3 13" id="KW-0813">Transport</keyword>
<name>A0A1Q4V7Z2_9ACTN</name>
<keyword evidence="7 13" id="KW-1133">Transmembrane helix</keyword>
<keyword evidence="13" id="KW-1003">Cell membrane</keyword>
<evidence type="ECO:0000256" key="3">
    <source>
        <dbReference type="ARBA" id="ARBA00022448"/>
    </source>
</evidence>
<evidence type="ECO:0000256" key="2">
    <source>
        <dbReference type="ARBA" id="ARBA00005513"/>
    </source>
</evidence>
<evidence type="ECO:0000256" key="1">
    <source>
        <dbReference type="ARBA" id="ARBA00004162"/>
    </source>
</evidence>
<evidence type="ECO:0000313" key="17">
    <source>
        <dbReference type="Proteomes" id="UP000186455"/>
    </source>
</evidence>
<keyword evidence="4 13" id="KW-0138">CF(0)</keyword>
<evidence type="ECO:0000256" key="4">
    <source>
        <dbReference type="ARBA" id="ARBA00022547"/>
    </source>
</evidence>
<sequence>MGPLTPELADLVIALISFLTVFAIFARVLLPRIEKVLKERDEAIDGTTARAADIEEEARRVRDQYRADLTAARQEAARLRQTAAEEGASLLAVLRDEGQKEREKVVASARTQLEADRIIAEAELREATFALALELAGRIVGESVDDLPNARTIADDFFAELDEPEESLRT</sequence>
<evidence type="ECO:0000256" key="12">
    <source>
        <dbReference type="ARBA" id="ARBA00025830"/>
    </source>
</evidence>
<comment type="similarity">
    <text evidence="2 13 14">Belongs to the ATPase B chain family.</text>
</comment>
<dbReference type="PANTHER" id="PTHR33445">
    <property type="entry name" value="ATP SYNTHASE SUBUNIT B', CHLOROPLASTIC"/>
    <property type="match status" value="1"/>
</dbReference>
<dbReference type="SUPFAM" id="SSF81573">
    <property type="entry name" value="F1F0 ATP synthase subunit B, membrane domain"/>
    <property type="match status" value="1"/>
</dbReference>
<evidence type="ECO:0000313" key="16">
    <source>
        <dbReference type="EMBL" id="OKH93968.1"/>
    </source>
</evidence>
<dbReference type="Gene3D" id="1.20.5.620">
    <property type="entry name" value="F1F0 ATP synthase subunit B, membrane domain"/>
    <property type="match status" value="1"/>
</dbReference>
<reference evidence="16 17" key="1">
    <citation type="submission" date="2015-06" db="EMBL/GenBank/DDBJ databases">
        <title>Cloning and characterization of the uncialamcin biosynthetic gene cluster.</title>
        <authorList>
            <person name="Yan X."/>
            <person name="Huang T."/>
            <person name="Ge H."/>
            <person name="Shen B."/>
        </authorList>
    </citation>
    <scope>NUCLEOTIDE SEQUENCE [LARGE SCALE GENOMIC DNA]</scope>
    <source>
        <strain evidence="16 17">DCA2648</strain>
    </source>
</reference>
<keyword evidence="6 13" id="KW-0375">Hydrogen ion transport</keyword>